<proteinExistence type="predicted"/>
<evidence type="ECO:0008006" key="5">
    <source>
        <dbReference type="Google" id="ProtNLM"/>
    </source>
</evidence>
<feature type="domain" description="GmrSD restriction endonucleases C-terminal" evidence="2">
    <location>
        <begin position="643"/>
        <end position="740"/>
    </location>
</feature>
<sequence length="816" mass="91793">MPTEAKDIFEAHSRSLRELLSENGLGLYLPPYQRPYGWSRDKVDKLIDDTLHGLRNLGDMPDSFTFLGTVITIHDINHVTIQPVVKTEVPAKVLTVIDGQQRLSTLLMLVVCLHNQIRQSHWRVFKGKAPDPEDSGLTNLHEETVVLLKAMGSAFYEKQQIGDSPIYPRLIRAFQDQWAKKLKQSQYYSPIAHLVYNYAKLVDSEENIIKKPTDFRPKPRENVGYGEADLVKRFSEMRNTLIRLVRGKPMEEFEELPLVSVLAEKVDLQRALFNHPLDEEFCDWMRKLDESAAESELVRLVMLGAYVLNRIALTVVKGKDEDYAFTIFESLNTTGEPLTAFETFLPRVVMAEGLSDYQESDAHRYMLAVQDHLSRFPVGDRLQSATRELLVTFALAETGTKLSKRLADQRVYMKEAFDRYKDSADERECFLRHLRDTATFVGSSWDPGDEPRHLAGLDAAAMTDTVKLCLGFLHDLNHSVVIAPLVRFYSEALYAGDDRRKKTAEFEEALKAITAFTVFWRATRRSTGNIDSEYREAMAGASLTGMPPLARQRRLSDGTLPAPVVDINALKAELVARLEDVKHGDIPNLATFVARASAIPLYKVSRPLTRFLLLAAYHDSVEDPEHPGLIKHGKVGASPCLTAEGWSDEIHLTIEHVAPQVATSGWDETFYAEKDGVHKLGNLVLAPSGANSSLSSRPWQEKRVLYRALGASSSDEARSLLQQAEANGMSFAQSTEELTELSHYLPHLRALGQRMESWDVAFMEQRAACLLRLAYARLGPWLGLTWSESEDASLVIAAFEDLEGEEELDSEEELGT</sequence>
<dbReference type="InterPro" id="IPR004919">
    <property type="entry name" value="GmrSD_N"/>
</dbReference>
<evidence type="ECO:0000259" key="1">
    <source>
        <dbReference type="Pfam" id="PF03235"/>
    </source>
</evidence>
<dbReference type="Pfam" id="PF07510">
    <property type="entry name" value="GmrSD_C"/>
    <property type="match status" value="1"/>
</dbReference>
<evidence type="ECO:0000259" key="2">
    <source>
        <dbReference type="Pfam" id="PF07510"/>
    </source>
</evidence>
<gene>
    <name evidence="3" type="ORF">Atai01_79680</name>
</gene>
<dbReference type="Pfam" id="PF03235">
    <property type="entry name" value="GmrSD_N"/>
    <property type="match status" value="1"/>
</dbReference>
<evidence type="ECO:0000313" key="4">
    <source>
        <dbReference type="Proteomes" id="UP001165136"/>
    </source>
</evidence>
<organism evidence="3 4">
    <name type="scientific">Amycolatopsis taiwanensis</name>
    <dbReference type="NCBI Taxonomy" id="342230"/>
    <lineage>
        <taxon>Bacteria</taxon>
        <taxon>Bacillati</taxon>
        <taxon>Actinomycetota</taxon>
        <taxon>Actinomycetes</taxon>
        <taxon>Pseudonocardiales</taxon>
        <taxon>Pseudonocardiaceae</taxon>
        <taxon>Amycolatopsis</taxon>
    </lineage>
</organism>
<dbReference type="PANTHER" id="PTHR35149:SF1">
    <property type="entry name" value="DUF5655 DOMAIN-CONTAINING PROTEIN"/>
    <property type="match status" value="1"/>
</dbReference>
<accession>A0A9W6VL76</accession>
<dbReference type="RefSeq" id="WP_285491103.1">
    <property type="nucleotide sequence ID" value="NZ_BSTI01000035.1"/>
</dbReference>
<dbReference type="InterPro" id="IPR011089">
    <property type="entry name" value="GmrSD_C"/>
</dbReference>
<protein>
    <recommendedName>
        <fullName evidence="5">DUF262 domain-containing protein</fullName>
    </recommendedName>
</protein>
<keyword evidence="4" id="KW-1185">Reference proteome</keyword>
<comment type="caution">
    <text evidence="3">The sequence shown here is derived from an EMBL/GenBank/DDBJ whole genome shotgun (WGS) entry which is preliminary data.</text>
</comment>
<dbReference type="EMBL" id="BSTI01000035">
    <property type="protein sequence ID" value="GLY71349.1"/>
    <property type="molecule type" value="Genomic_DNA"/>
</dbReference>
<evidence type="ECO:0000313" key="3">
    <source>
        <dbReference type="EMBL" id="GLY71349.1"/>
    </source>
</evidence>
<feature type="domain" description="GmrSD restriction endonucleases N-terminal" evidence="1">
    <location>
        <begin position="17"/>
        <end position="344"/>
    </location>
</feature>
<name>A0A9W6VL76_9PSEU</name>
<dbReference type="PANTHER" id="PTHR35149">
    <property type="entry name" value="SLL5132 PROTEIN"/>
    <property type="match status" value="1"/>
</dbReference>
<reference evidence="3" key="1">
    <citation type="submission" date="2023-03" db="EMBL/GenBank/DDBJ databases">
        <title>Amycolatopsis taiwanensis NBRC 103393.</title>
        <authorList>
            <person name="Ichikawa N."/>
            <person name="Sato H."/>
            <person name="Tonouchi N."/>
        </authorList>
    </citation>
    <scope>NUCLEOTIDE SEQUENCE</scope>
    <source>
        <strain evidence="3">NBRC 103393</strain>
    </source>
</reference>
<dbReference type="Proteomes" id="UP001165136">
    <property type="component" value="Unassembled WGS sequence"/>
</dbReference>
<dbReference type="AlphaFoldDB" id="A0A9W6VL76"/>